<protein>
    <submittedName>
        <fullName evidence="5">Flavohemoglobin expression-modulating QEGLA motif protein</fullName>
    </submittedName>
</protein>
<sequence>MRGGSGGESAQMTAAQSKLRAVKPYQDYTFSASGSLRQDLSNGGRVHVDRPLPFLIVNRFDEDNSASLSHRVATTSPAYVVWPAASDNAEGVAATKAVLAQNNRSFASNLVISVYDLPAPEASAEDTPSLPEFRAVIGTDGTSGGKAAARMLERALCDIDVDMRHCQVDRTSDWALEPSLAQALSDCGCAHVSLGLPQVHFQSDGKSIYPLLFHDLAVGVFDALLKSAYRFIESEELACPVHHRALGRRTFLDAASKVDAAIDRICGQFDFLMGVSPINSEQAFADFQESGGQYAPTFRYRPLSVDPDQAKRELYSIDFRAIEDPVLETLFSEKRHELDHQLTMLDTRNTPRFRFASLMLYETVDSELRDAAKSILAAPKRKAKGDRSKADCHEIADAARRLVSRYHQQDECFDAKVEIRDDLSPGMMVSGSRLYIGSSTMAPRNRIEPLLHHEVSIHLLTYFNGESHDLEIFKNGLAGYEGIQEGLAVFAEWAVGGLTNSRLRLLAGRVLGVDAMIDGASFVEVYRMLHDQLGFSERGAFSITARIFRSGGLAKDAIYLRGFKLVLDILVQGGDLTPFWYGKIAKRHVGVVQDLAARGLLKEPRLRPEFLNVKASQDRIAAFRDNPDFSTL</sequence>
<keyword evidence="3" id="KW-0378">Hydrolase</keyword>
<dbReference type="SMART" id="SM01154">
    <property type="entry name" value="DUF1704"/>
    <property type="match status" value="1"/>
</dbReference>
<dbReference type="NCBIfam" id="TIGR02421">
    <property type="entry name" value="QEGLA"/>
    <property type="match status" value="1"/>
</dbReference>
<dbReference type="Proteomes" id="UP000309668">
    <property type="component" value="Unassembled WGS sequence"/>
</dbReference>
<organism evidence="5 6">
    <name type="scientific">Qipengyuania marisflavi</name>
    <dbReference type="NCBI Taxonomy" id="2486356"/>
    <lineage>
        <taxon>Bacteria</taxon>
        <taxon>Pseudomonadati</taxon>
        <taxon>Pseudomonadota</taxon>
        <taxon>Alphaproteobacteria</taxon>
        <taxon>Sphingomonadales</taxon>
        <taxon>Erythrobacteraceae</taxon>
        <taxon>Qipengyuania</taxon>
    </lineage>
</organism>
<keyword evidence="6" id="KW-1185">Reference proteome</keyword>
<gene>
    <name evidence="5" type="ORF">FEV51_11710</name>
</gene>
<comment type="caution">
    <text evidence="5">The sequence shown here is derived from an EMBL/GenBank/DDBJ whole genome shotgun (WGS) entry which is preliminary data.</text>
</comment>
<evidence type="ECO:0000313" key="6">
    <source>
        <dbReference type="Proteomes" id="UP000309668"/>
    </source>
</evidence>
<evidence type="ECO:0000256" key="2">
    <source>
        <dbReference type="ARBA" id="ARBA00022670"/>
    </source>
</evidence>
<evidence type="ECO:0000256" key="4">
    <source>
        <dbReference type="ARBA" id="ARBA00023049"/>
    </source>
</evidence>
<dbReference type="PANTHER" id="PTHR31817">
    <property type="match status" value="1"/>
</dbReference>
<dbReference type="EMBL" id="VCAO01000008">
    <property type="protein sequence ID" value="TMM46260.1"/>
    <property type="molecule type" value="Genomic_DNA"/>
</dbReference>
<reference evidence="5 6" key="1">
    <citation type="submission" date="2019-05" db="EMBL/GenBank/DDBJ databases">
        <title>Erythrobacter marisflavi sp. nov., isolated from isolated from water of an estuary environment.</title>
        <authorList>
            <person name="Yoon J.-H."/>
        </authorList>
    </citation>
    <scope>NUCLEOTIDE SEQUENCE [LARGE SCALE GENOMIC DNA]</scope>
    <source>
        <strain evidence="5 6">KEM-5</strain>
    </source>
</reference>
<dbReference type="OrthoDB" id="9785840at2"/>
<comment type="cofactor">
    <cofactor evidence="1">
        <name>Zn(2+)</name>
        <dbReference type="ChEBI" id="CHEBI:29105"/>
    </cofactor>
</comment>
<dbReference type="GO" id="GO:0080164">
    <property type="term" value="P:regulation of nitric oxide metabolic process"/>
    <property type="evidence" value="ECO:0007669"/>
    <property type="project" value="TreeGrafter"/>
</dbReference>
<evidence type="ECO:0000256" key="3">
    <source>
        <dbReference type="ARBA" id="ARBA00022801"/>
    </source>
</evidence>
<dbReference type="GO" id="GO:0006508">
    <property type="term" value="P:proteolysis"/>
    <property type="evidence" value="ECO:0007669"/>
    <property type="project" value="UniProtKB-KW"/>
</dbReference>
<dbReference type="InterPro" id="IPR012548">
    <property type="entry name" value="MATCAP"/>
</dbReference>
<keyword evidence="2" id="KW-0645">Protease</keyword>
<dbReference type="GO" id="GO:0008237">
    <property type="term" value="F:metallopeptidase activity"/>
    <property type="evidence" value="ECO:0007669"/>
    <property type="project" value="UniProtKB-KW"/>
</dbReference>
<evidence type="ECO:0000256" key="1">
    <source>
        <dbReference type="ARBA" id="ARBA00001947"/>
    </source>
</evidence>
<dbReference type="AlphaFoldDB" id="A0A5S3PRN6"/>
<accession>A0A5S3PRN6</accession>
<dbReference type="PANTHER" id="PTHR31817:SF0">
    <property type="entry name" value="CHROMOSOME UNDETERMINED SCAFFOLD_67, WHOLE GENOME SHOTGUN SEQUENCE"/>
    <property type="match status" value="1"/>
</dbReference>
<name>A0A5S3PRN6_9SPHN</name>
<dbReference type="Pfam" id="PF08014">
    <property type="entry name" value="MATCAP"/>
    <property type="match status" value="1"/>
</dbReference>
<dbReference type="InterPro" id="IPR012656">
    <property type="entry name" value="CHP02421_QEGLA"/>
</dbReference>
<keyword evidence="4" id="KW-0482">Metalloprotease</keyword>
<evidence type="ECO:0000313" key="5">
    <source>
        <dbReference type="EMBL" id="TMM46260.1"/>
    </source>
</evidence>
<proteinExistence type="predicted"/>